<dbReference type="SUPFAM" id="SSF56925">
    <property type="entry name" value="OMPA-like"/>
    <property type="match status" value="1"/>
</dbReference>
<dbReference type="Gene3D" id="2.40.160.90">
    <property type="match status" value="1"/>
</dbReference>
<dbReference type="InterPro" id="IPR054843">
    <property type="entry name" value="Slam_hemophilin_C"/>
</dbReference>
<evidence type="ECO:0000313" key="4">
    <source>
        <dbReference type="EMBL" id="ODN66114.1"/>
    </source>
</evidence>
<dbReference type="EMBL" id="MCRI01000027">
    <property type="protein sequence ID" value="ODN66114.1"/>
    <property type="molecule type" value="Genomic_DNA"/>
</dbReference>
<dbReference type="RefSeq" id="WP_069296545.1">
    <property type="nucleotide sequence ID" value="NZ_MCRI01000027.1"/>
</dbReference>
<comment type="caution">
    <text evidence="4">The sequence shown here is derived from an EMBL/GenBank/DDBJ whole genome shotgun (WGS) entry which is preliminary data.</text>
</comment>
<dbReference type="Pfam" id="PF22828">
    <property type="entry name" value="HphA_N"/>
    <property type="match status" value="1"/>
</dbReference>
<feature type="signal peptide" evidence="1">
    <location>
        <begin position="1"/>
        <end position="22"/>
    </location>
</feature>
<dbReference type="STRING" id="291169.A9E74_02133"/>
<evidence type="ECO:0000256" key="1">
    <source>
        <dbReference type="SAM" id="SignalP"/>
    </source>
</evidence>
<dbReference type="AlphaFoldDB" id="A0A1E3GQ05"/>
<protein>
    <submittedName>
        <fullName evidence="4">Uncharacterized protein</fullName>
    </submittedName>
</protein>
<dbReference type="Proteomes" id="UP000094379">
    <property type="component" value="Unassembled WGS sequence"/>
</dbReference>
<dbReference type="PATRIC" id="fig|291169.3.peg.2145"/>
<dbReference type="InterPro" id="IPR011250">
    <property type="entry name" value="OMP/PagP_B-barrel"/>
</dbReference>
<name>A0A1E3GQ05_9GAMM</name>
<reference evidence="4 5" key="1">
    <citation type="submission" date="2016-07" db="EMBL/GenBank/DDBJ databases">
        <title>Draft Genome Sequence of Methylophaga muralis Bur 1.</title>
        <authorList>
            <person name="Vasilenko O.V."/>
            <person name="Doronina N.V."/>
            <person name="Shmareva M.N."/>
            <person name="Tarlachkov S.V."/>
            <person name="Mustakhimov I."/>
            <person name="Trotsenko Y.A."/>
        </authorList>
    </citation>
    <scope>NUCLEOTIDE SEQUENCE [LARGE SCALE GENOMIC DNA]</scope>
    <source>
        <strain evidence="4 5">Bur 1</strain>
    </source>
</reference>
<gene>
    <name evidence="4" type="ORF">A9E74_02133</name>
</gene>
<keyword evidence="1" id="KW-0732">Signal</keyword>
<proteinExistence type="predicted"/>
<feature type="chain" id="PRO_5009128538" evidence="1">
    <location>
        <begin position="23"/>
        <end position="246"/>
    </location>
</feature>
<dbReference type="Pfam" id="PF22829">
    <property type="entry name" value="HphA_C"/>
    <property type="match status" value="1"/>
</dbReference>
<keyword evidence="5" id="KW-1185">Reference proteome</keyword>
<feature type="domain" description="HphA N-terminal heme-binding" evidence="2">
    <location>
        <begin position="20"/>
        <end position="128"/>
    </location>
</feature>
<dbReference type="NCBIfam" id="NF041636">
    <property type="entry name" value="slam_lipo"/>
    <property type="match status" value="1"/>
</dbReference>
<evidence type="ECO:0000313" key="5">
    <source>
        <dbReference type="Proteomes" id="UP000094379"/>
    </source>
</evidence>
<feature type="domain" description="HphA C-terminal" evidence="3">
    <location>
        <begin position="139"/>
        <end position="246"/>
    </location>
</feature>
<dbReference type="InterPro" id="IPR054536">
    <property type="entry name" value="HphA_C"/>
</dbReference>
<sequence length="246" mass="24878">MKITNKLSILALMLGLASVTQADPTTVSGQSYLGDITVGGTTDTSIDHPGTEGAPGVGVTDFHSGAMVSFSGLDSMVADDSNGINTITPAMMPPSHAALGYFDFAKISGNEVYFGEWSQNGTTNDPTRVVYYAGESQNTTMPTTGIASYNINGINNYNGSNLLTGTLNANFGTGNLSGSMSRTGLTIAINAAINSSNASFSGGALANGSVGGTAEGHFFGANAAALAGIAKFTSNRDLDTAFGGAQ</sequence>
<evidence type="ECO:0000259" key="3">
    <source>
        <dbReference type="Pfam" id="PF22829"/>
    </source>
</evidence>
<evidence type="ECO:0000259" key="2">
    <source>
        <dbReference type="Pfam" id="PF22828"/>
    </source>
</evidence>
<organism evidence="4 5">
    <name type="scientific">Methylophaga muralis</name>
    <dbReference type="NCBI Taxonomy" id="291169"/>
    <lineage>
        <taxon>Bacteria</taxon>
        <taxon>Pseudomonadati</taxon>
        <taxon>Pseudomonadota</taxon>
        <taxon>Gammaproteobacteria</taxon>
        <taxon>Thiotrichales</taxon>
        <taxon>Piscirickettsiaceae</taxon>
        <taxon>Methylophaga</taxon>
    </lineage>
</organism>
<dbReference type="InterPro" id="IPR054535">
    <property type="entry name" value="HphA_N"/>
</dbReference>
<accession>A0A1E3GQ05</accession>